<accession>A0A6A3JYK1</accession>
<evidence type="ECO:0000313" key="2">
    <source>
        <dbReference type="Proteomes" id="UP000429607"/>
    </source>
</evidence>
<organism evidence="1 2">
    <name type="scientific">Phytophthora rubi</name>
    <dbReference type="NCBI Taxonomy" id="129364"/>
    <lineage>
        <taxon>Eukaryota</taxon>
        <taxon>Sar</taxon>
        <taxon>Stramenopiles</taxon>
        <taxon>Oomycota</taxon>
        <taxon>Peronosporomycetes</taxon>
        <taxon>Peronosporales</taxon>
        <taxon>Peronosporaceae</taxon>
        <taxon>Phytophthora</taxon>
    </lineage>
</organism>
<sequence>MEVHLCAEHGSSSVLGNCHTQNYNAAACGDPVPPAVYKNDTKRRAQESRQKIVAIRAGPSSCCPAHSPGCTVMTTATMTKKRNEKAAEPTKWRLTKHRAQAPRQKIVPIRVWHLPSCPAHSPGCTTMKKTAKKRKEKASTDRVKINEAQRNVARPQRPQKTAMTTTSIANKTDRFGSLLSHVTIELRRTKRKKKEQWTPAGAYWI</sequence>
<dbReference type="Proteomes" id="UP000429607">
    <property type="component" value="Unassembled WGS sequence"/>
</dbReference>
<dbReference type="AlphaFoldDB" id="A0A6A3JYK1"/>
<dbReference type="EMBL" id="QXFV01001782">
    <property type="protein sequence ID" value="KAE8998447.1"/>
    <property type="molecule type" value="Genomic_DNA"/>
</dbReference>
<protein>
    <submittedName>
        <fullName evidence="1">Uncharacterized protein</fullName>
    </submittedName>
</protein>
<proteinExistence type="predicted"/>
<evidence type="ECO:0000313" key="1">
    <source>
        <dbReference type="EMBL" id="KAE8998447.1"/>
    </source>
</evidence>
<comment type="caution">
    <text evidence="1">The sequence shown here is derived from an EMBL/GenBank/DDBJ whole genome shotgun (WGS) entry which is preliminary data.</text>
</comment>
<reference evidence="1 2" key="1">
    <citation type="submission" date="2018-09" db="EMBL/GenBank/DDBJ databases">
        <title>Genomic investigation of the strawberry pathogen Phytophthora fragariae indicates pathogenicity is determined by transcriptional variation in three key races.</title>
        <authorList>
            <person name="Adams T.M."/>
            <person name="Armitage A.D."/>
            <person name="Sobczyk M.K."/>
            <person name="Bates H.J."/>
            <person name="Dunwell J.M."/>
            <person name="Nellist C.F."/>
            <person name="Harrison R.J."/>
        </authorList>
    </citation>
    <scope>NUCLEOTIDE SEQUENCE [LARGE SCALE GENOMIC DNA]</scope>
    <source>
        <strain evidence="1 2">SCRP249</strain>
    </source>
</reference>
<gene>
    <name evidence="1" type="ORF">PR001_g19318</name>
</gene>
<name>A0A6A3JYK1_9STRA</name>